<comment type="caution">
    <text evidence="1">The sequence shown here is derived from an EMBL/GenBank/DDBJ whole genome shotgun (WGS) entry which is preliminary data.</text>
</comment>
<accession>A0ABV8ELI9</accession>
<organism evidence="1 2">
    <name type="scientific">Belliella kenyensis</name>
    <dbReference type="NCBI Taxonomy" id="1472724"/>
    <lineage>
        <taxon>Bacteria</taxon>
        <taxon>Pseudomonadati</taxon>
        <taxon>Bacteroidota</taxon>
        <taxon>Cytophagia</taxon>
        <taxon>Cytophagales</taxon>
        <taxon>Cyclobacteriaceae</taxon>
        <taxon>Belliella</taxon>
    </lineage>
</organism>
<protein>
    <submittedName>
        <fullName evidence="1">Uncharacterized protein</fullName>
    </submittedName>
</protein>
<proteinExistence type="predicted"/>
<dbReference type="RefSeq" id="WP_241296287.1">
    <property type="nucleotide sequence ID" value="NZ_JAKZGR010000013.1"/>
</dbReference>
<evidence type="ECO:0000313" key="2">
    <source>
        <dbReference type="Proteomes" id="UP001595766"/>
    </source>
</evidence>
<name>A0ABV8ELI9_9BACT</name>
<sequence>MQEIQKIDLNIIGQKELYEQIHAQKQLFIDLFTDIANEFPQSLLKSFTTDSKGTKISQGNNLNGTPYQVLDLIRNFNPDTGFNIRVLNWWGYGLYVILHLGHERINISKLENFFEKDKYYLGKGNGSFDYRGHFLNFIKINSENIKNHPKKNQNLVIFKKIAWNTKEDIDKDCQAAIINILDLLK</sequence>
<evidence type="ECO:0000313" key="1">
    <source>
        <dbReference type="EMBL" id="MFC3976671.1"/>
    </source>
</evidence>
<reference evidence="2" key="1">
    <citation type="journal article" date="2019" name="Int. J. Syst. Evol. Microbiol.">
        <title>The Global Catalogue of Microorganisms (GCM) 10K type strain sequencing project: providing services to taxonomists for standard genome sequencing and annotation.</title>
        <authorList>
            <consortium name="The Broad Institute Genomics Platform"/>
            <consortium name="The Broad Institute Genome Sequencing Center for Infectious Disease"/>
            <person name="Wu L."/>
            <person name="Ma J."/>
        </authorList>
    </citation>
    <scope>NUCLEOTIDE SEQUENCE [LARGE SCALE GENOMIC DNA]</scope>
    <source>
        <strain evidence="2">CECT 8551</strain>
    </source>
</reference>
<gene>
    <name evidence="1" type="ORF">ACFOUP_09815</name>
</gene>
<keyword evidence="2" id="KW-1185">Reference proteome</keyword>
<dbReference type="Proteomes" id="UP001595766">
    <property type="component" value="Unassembled WGS sequence"/>
</dbReference>
<dbReference type="EMBL" id="JBHSAV010000045">
    <property type="protein sequence ID" value="MFC3976671.1"/>
    <property type="molecule type" value="Genomic_DNA"/>
</dbReference>